<dbReference type="EMBL" id="BGPR01013771">
    <property type="protein sequence ID" value="GBN62128.1"/>
    <property type="molecule type" value="Genomic_DNA"/>
</dbReference>
<evidence type="ECO:0000313" key="2">
    <source>
        <dbReference type="Proteomes" id="UP000499080"/>
    </source>
</evidence>
<keyword evidence="2" id="KW-1185">Reference proteome</keyword>
<gene>
    <name evidence="1" type="ORF">AVEN_188457_1</name>
</gene>
<comment type="caution">
    <text evidence="1">The sequence shown here is derived from an EMBL/GenBank/DDBJ whole genome shotgun (WGS) entry which is preliminary data.</text>
</comment>
<protein>
    <submittedName>
        <fullName evidence="1">Uncharacterized protein</fullName>
    </submittedName>
</protein>
<organism evidence="1 2">
    <name type="scientific">Araneus ventricosus</name>
    <name type="common">Orbweaver spider</name>
    <name type="synonym">Epeira ventricosa</name>
    <dbReference type="NCBI Taxonomy" id="182803"/>
    <lineage>
        <taxon>Eukaryota</taxon>
        <taxon>Metazoa</taxon>
        <taxon>Ecdysozoa</taxon>
        <taxon>Arthropoda</taxon>
        <taxon>Chelicerata</taxon>
        <taxon>Arachnida</taxon>
        <taxon>Araneae</taxon>
        <taxon>Araneomorphae</taxon>
        <taxon>Entelegynae</taxon>
        <taxon>Araneoidea</taxon>
        <taxon>Araneidae</taxon>
        <taxon>Araneus</taxon>
    </lineage>
</organism>
<dbReference type="Proteomes" id="UP000499080">
    <property type="component" value="Unassembled WGS sequence"/>
</dbReference>
<accession>A0A4Y2QD71</accession>
<dbReference type="AlphaFoldDB" id="A0A4Y2QD71"/>
<name>A0A4Y2QD71_ARAVE</name>
<sequence length="143" mass="15914">MSRDYEAKLMSNGVVTKWRRNFKTAELIFMVKVDKDASLSLVKILFSDLTKWFERETQVTSFSRLETGLGGQHFCNNEELQGSLPSMKIGTGGSQVRNPIPLKIRRVWGLLHAKSYVVAKRPPVGVAWKFGEGGASSGVVLVI</sequence>
<reference evidence="1 2" key="1">
    <citation type="journal article" date="2019" name="Sci. Rep.">
        <title>Orb-weaving spider Araneus ventricosus genome elucidates the spidroin gene catalogue.</title>
        <authorList>
            <person name="Kono N."/>
            <person name="Nakamura H."/>
            <person name="Ohtoshi R."/>
            <person name="Moran D.A.P."/>
            <person name="Shinohara A."/>
            <person name="Yoshida Y."/>
            <person name="Fujiwara M."/>
            <person name="Mori M."/>
            <person name="Tomita M."/>
            <person name="Arakawa K."/>
        </authorList>
    </citation>
    <scope>NUCLEOTIDE SEQUENCE [LARGE SCALE GENOMIC DNA]</scope>
</reference>
<proteinExistence type="predicted"/>
<evidence type="ECO:0000313" key="1">
    <source>
        <dbReference type="EMBL" id="GBN62128.1"/>
    </source>
</evidence>